<dbReference type="Proteomes" id="UP000092445">
    <property type="component" value="Unassembled WGS sequence"/>
</dbReference>
<feature type="compositionally biased region" description="Basic and acidic residues" evidence="6">
    <location>
        <begin position="796"/>
        <end position="813"/>
    </location>
</feature>
<reference evidence="8" key="2">
    <citation type="submission" date="2020-05" db="UniProtKB">
        <authorList>
            <consortium name="EnsemblMetazoa"/>
        </authorList>
    </citation>
    <scope>IDENTIFICATION</scope>
    <source>
        <strain evidence="8">IAEA</strain>
    </source>
</reference>
<dbReference type="InterPro" id="IPR021134">
    <property type="entry name" value="Bestrophin-like"/>
</dbReference>
<evidence type="ECO:0000256" key="4">
    <source>
        <dbReference type="ARBA" id="ARBA00023136"/>
    </source>
</evidence>
<sequence length="866" mass="97897">MTVSYAGEVPNGSSFGCFWKILWKWRGSVYKLVWRELIAYLCLYYTINLVYRFALNEQQQKYVYRRVRKLLPIINLIFFLLLSLLLLLLLWLLLLLVFCTYERRIFYKIRAYFGQQSESIPMSFVLGFYVNLVVKRWWEQYRLLPWPDTLALFISAAIPNSSGGVNNETGRLMRRNIMRYMVLAYVITLQRISLRVKRRFPTTQHLVDAGLMHESEMKIFESLNQKSPMSKYWMPLVWATNIINRARKDGLIASDHIVQTILMELSDIRRRLGGLIGYDTVCVPLVYTQVVTLVLYTYFIAALLGRQMCPQLPNRDGKEDSDLYFPLFTVLQFVFYVGWLKVAEVLINPFGEDDDDIELNWLIDRHIKAAYMIVDEMHEEHPELLRDQYWECVVPKDLPYTVASEHYRKDEPKGSAENYKVKKEDAMYANIVPGGGKRIVNDDVYADYESVDTPMVERRKNNWLVRQLSRMGSMRSQSTAYSSGGMAFNRNRLNSVYSSPESGLPMTIIQQQQSQHQVQQQMQPKPSLYEKFVHRKSLRAQRQLIKQNTRLNGLNVNTSKTRPRIPTPDVSKETNDSNANANAAVIMTTTTQPQLSTHTTMYPPYTSTGNQDQGQVLGTLLLSPIKEIDSSSSNNTLIPGHPNTNALAQAVMPSNLKDINFGVTASIPVTSNITTLSFPFTTNSTDTAATLNILPIATTQIPTIATTASGFDSNDVITTIPVSLSIQRTPSSISISELNSNDKSDNNNLSAVATPAATAILSVKPLNGGTSISRNNSFNAKLNLNISNDSSPSYMLEREQSIRSEGRPDKQDTVDNSNNNISTSIITAAHKLTAKEKNSLNNTNAISAPTTLAKRTADSKTGEVYV</sequence>
<evidence type="ECO:0000256" key="1">
    <source>
        <dbReference type="ARBA" id="ARBA00004370"/>
    </source>
</evidence>
<name>A0A1B0A6L1_GLOPL</name>
<evidence type="ECO:0000256" key="2">
    <source>
        <dbReference type="ARBA" id="ARBA00022692"/>
    </source>
</evidence>
<evidence type="ECO:0000313" key="8">
    <source>
        <dbReference type="EnsemblMetazoa" id="GPAI035907-PA"/>
    </source>
</evidence>
<feature type="transmembrane region" description="Helical" evidence="7">
    <location>
        <begin position="275"/>
        <end position="303"/>
    </location>
</feature>
<organism evidence="8 9">
    <name type="scientific">Glossina pallidipes</name>
    <name type="common">Tsetse fly</name>
    <dbReference type="NCBI Taxonomy" id="7398"/>
    <lineage>
        <taxon>Eukaryota</taxon>
        <taxon>Metazoa</taxon>
        <taxon>Ecdysozoa</taxon>
        <taxon>Arthropoda</taxon>
        <taxon>Hexapoda</taxon>
        <taxon>Insecta</taxon>
        <taxon>Pterygota</taxon>
        <taxon>Neoptera</taxon>
        <taxon>Endopterygota</taxon>
        <taxon>Diptera</taxon>
        <taxon>Brachycera</taxon>
        <taxon>Muscomorpha</taxon>
        <taxon>Hippoboscoidea</taxon>
        <taxon>Glossinidae</taxon>
        <taxon>Glossina</taxon>
    </lineage>
</organism>
<protein>
    <recommendedName>
        <fullName evidence="10">Bestrophin homolog</fullName>
    </recommendedName>
</protein>
<dbReference type="InterPro" id="IPR000615">
    <property type="entry name" value="Bestrophin"/>
</dbReference>
<dbReference type="VEuPathDB" id="VectorBase:GPAI035907"/>
<dbReference type="STRING" id="7398.A0A1B0A6L1"/>
<feature type="region of interest" description="Disordered" evidence="6">
    <location>
        <begin position="554"/>
        <end position="576"/>
    </location>
</feature>
<keyword evidence="2 7" id="KW-0812">Transmembrane</keyword>
<dbReference type="PANTHER" id="PTHR10736:SF11">
    <property type="entry name" value="BESTROPHIN 2"/>
    <property type="match status" value="1"/>
</dbReference>
<feature type="transmembrane region" description="Helical" evidence="7">
    <location>
        <begin position="323"/>
        <end position="340"/>
    </location>
</feature>
<evidence type="ECO:0008006" key="10">
    <source>
        <dbReference type="Google" id="ProtNLM"/>
    </source>
</evidence>
<dbReference type="EnsemblMetazoa" id="GPAI035907-RA">
    <property type="protein sequence ID" value="GPAI035907-PA"/>
    <property type="gene ID" value="GPAI035907"/>
</dbReference>
<comment type="subcellular location">
    <subcellularLocation>
        <location evidence="1">Membrane</location>
    </subcellularLocation>
</comment>
<comment type="similarity">
    <text evidence="5">Belongs to the anion channel-forming bestrophin (TC 1.A.46) family. Calcium-sensitive chloride channel subfamily.</text>
</comment>
<evidence type="ECO:0000256" key="3">
    <source>
        <dbReference type="ARBA" id="ARBA00022989"/>
    </source>
</evidence>
<feature type="region of interest" description="Disordered" evidence="6">
    <location>
        <begin position="789"/>
        <end position="821"/>
    </location>
</feature>
<feature type="transmembrane region" description="Helical" evidence="7">
    <location>
        <begin position="73"/>
        <end position="99"/>
    </location>
</feature>
<keyword evidence="3 7" id="KW-1133">Transmembrane helix</keyword>
<keyword evidence="9" id="KW-1185">Reference proteome</keyword>
<reference evidence="9" key="1">
    <citation type="submission" date="2014-03" db="EMBL/GenBank/DDBJ databases">
        <authorList>
            <person name="Aksoy S."/>
            <person name="Warren W."/>
            <person name="Wilson R.K."/>
        </authorList>
    </citation>
    <scope>NUCLEOTIDE SEQUENCE [LARGE SCALE GENOMIC DNA]</scope>
    <source>
        <strain evidence="9">IAEA</strain>
    </source>
</reference>
<feature type="transmembrane region" description="Helical" evidence="7">
    <location>
        <begin position="32"/>
        <end position="53"/>
    </location>
</feature>
<dbReference type="PANTHER" id="PTHR10736">
    <property type="entry name" value="BESTROPHIN"/>
    <property type="match status" value="1"/>
</dbReference>
<evidence type="ECO:0000313" key="9">
    <source>
        <dbReference type="Proteomes" id="UP000092445"/>
    </source>
</evidence>
<accession>A0A1B0A6L1</accession>
<keyword evidence="4 7" id="KW-0472">Membrane</keyword>
<evidence type="ECO:0000256" key="7">
    <source>
        <dbReference type="SAM" id="Phobius"/>
    </source>
</evidence>
<evidence type="ECO:0000256" key="5">
    <source>
        <dbReference type="ARBA" id="ARBA00034769"/>
    </source>
</evidence>
<dbReference type="GO" id="GO:0005254">
    <property type="term" value="F:chloride channel activity"/>
    <property type="evidence" value="ECO:0007669"/>
    <property type="project" value="InterPro"/>
</dbReference>
<dbReference type="AlphaFoldDB" id="A0A1B0A6L1"/>
<dbReference type="GO" id="GO:0016020">
    <property type="term" value="C:membrane"/>
    <property type="evidence" value="ECO:0007669"/>
    <property type="project" value="UniProtKB-SubCell"/>
</dbReference>
<proteinExistence type="inferred from homology"/>
<evidence type="ECO:0000256" key="6">
    <source>
        <dbReference type="SAM" id="MobiDB-lite"/>
    </source>
</evidence>
<dbReference type="Pfam" id="PF01062">
    <property type="entry name" value="Bestrophin"/>
    <property type="match status" value="2"/>
</dbReference>